<feature type="transmembrane region" description="Helical" evidence="10">
    <location>
        <begin position="195"/>
        <end position="218"/>
    </location>
</feature>
<dbReference type="EMBL" id="JAZDWZ010000006">
    <property type="protein sequence ID" value="MEE3928427.1"/>
    <property type="molecule type" value="Genomic_DNA"/>
</dbReference>
<keyword evidence="7 10" id="KW-1133">Transmembrane helix</keyword>
<protein>
    <submittedName>
        <fullName evidence="11">Signal peptidase II</fullName>
        <ecNumber evidence="11">3.4.23.36</ecNumber>
    </submittedName>
</protein>
<evidence type="ECO:0000256" key="9">
    <source>
        <dbReference type="RuleBase" id="RU004181"/>
    </source>
</evidence>
<evidence type="ECO:0000256" key="6">
    <source>
        <dbReference type="ARBA" id="ARBA00022801"/>
    </source>
</evidence>
<comment type="similarity">
    <text evidence="1 9">Belongs to the peptidase A8 family.</text>
</comment>
<feature type="transmembrane region" description="Helical" evidence="10">
    <location>
        <begin position="43"/>
        <end position="60"/>
    </location>
</feature>
<accession>A0ABU7MLL8</accession>
<dbReference type="EC" id="3.4.23.36" evidence="11"/>
<evidence type="ECO:0000256" key="1">
    <source>
        <dbReference type="ARBA" id="ARBA00006139"/>
    </source>
</evidence>
<dbReference type="PANTHER" id="PTHR33695">
    <property type="entry name" value="LIPOPROTEIN SIGNAL PEPTIDASE"/>
    <property type="match status" value="1"/>
</dbReference>
<evidence type="ECO:0000313" key="11">
    <source>
        <dbReference type="EMBL" id="MEE3928427.1"/>
    </source>
</evidence>
<evidence type="ECO:0000313" key="12">
    <source>
        <dbReference type="Proteomes" id="UP001344817"/>
    </source>
</evidence>
<keyword evidence="6 11" id="KW-0378">Hydrolase</keyword>
<keyword evidence="5" id="KW-0064">Aspartyl protease</keyword>
<dbReference type="Proteomes" id="UP001344817">
    <property type="component" value="Unassembled WGS sequence"/>
</dbReference>
<comment type="caution">
    <text evidence="11">The sequence shown here is derived from an EMBL/GenBank/DDBJ whole genome shotgun (WGS) entry which is preliminary data.</text>
</comment>
<organism evidence="11 12">
    <name type="scientific">Mycoplasmopsis ciconiae</name>
    <dbReference type="NCBI Taxonomy" id="561067"/>
    <lineage>
        <taxon>Bacteria</taxon>
        <taxon>Bacillati</taxon>
        <taxon>Mycoplasmatota</taxon>
        <taxon>Mycoplasmoidales</taxon>
        <taxon>Metamycoplasmataceae</taxon>
        <taxon>Mycoplasmopsis</taxon>
    </lineage>
</organism>
<evidence type="ECO:0000256" key="4">
    <source>
        <dbReference type="ARBA" id="ARBA00022692"/>
    </source>
</evidence>
<keyword evidence="8 10" id="KW-0472">Membrane</keyword>
<dbReference type="Pfam" id="PF01252">
    <property type="entry name" value="Peptidase_A8"/>
    <property type="match status" value="1"/>
</dbReference>
<dbReference type="GO" id="GO:0004190">
    <property type="term" value="F:aspartic-type endopeptidase activity"/>
    <property type="evidence" value="ECO:0007669"/>
    <property type="project" value="UniProtKB-EC"/>
</dbReference>
<evidence type="ECO:0000256" key="8">
    <source>
        <dbReference type="ARBA" id="ARBA00023136"/>
    </source>
</evidence>
<dbReference type="PANTHER" id="PTHR33695:SF1">
    <property type="entry name" value="LIPOPROTEIN SIGNAL PEPTIDASE"/>
    <property type="match status" value="1"/>
</dbReference>
<dbReference type="InterPro" id="IPR001872">
    <property type="entry name" value="Peptidase_A8"/>
</dbReference>
<evidence type="ECO:0000256" key="7">
    <source>
        <dbReference type="ARBA" id="ARBA00022989"/>
    </source>
</evidence>
<sequence length="236" mass="27464">MNKNTFFQKIKDFTIKSKQKIKEYSLKNAHAFKEYTKTNKKRIIISYIILISVVTILLLVDQLTKTFIFKHVDVHNLVDGKGLAPDGSGQYIYPETIYPSQDKWLDYIIIGFRFIWHKGVTFLPRGINLNIIQVLSILIIVFIVFATYFAEWRFVVFMAFICAGAAGNMIDRFLFDNHVKDLLYVPFLEKRGTFNFADTWVIIGTIGTLATILVDLIIDFFKRLKNKKNENETKID</sequence>
<proteinExistence type="inferred from homology"/>
<evidence type="ECO:0000256" key="10">
    <source>
        <dbReference type="SAM" id="Phobius"/>
    </source>
</evidence>
<keyword evidence="12" id="KW-1185">Reference proteome</keyword>
<keyword evidence="4 10" id="KW-0812">Transmembrane</keyword>
<dbReference type="RefSeq" id="WP_330500839.1">
    <property type="nucleotide sequence ID" value="NZ_JAZDWZ010000006.1"/>
</dbReference>
<dbReference type="PRINTS" id="PR00781">
    <property type="entry name" value="LIPOSIGPTASE"/>
</dbReference>
<name>A0ABU7MLL8_9BACT</name>
<evidence type="ECO:0000256" key="5">
    <source>
        <dbReference type="ARBA" id="ARBA00022750"/>
    </source>
</evidence>
<keyword evidence="2" id="KW-1003">Cell membrane</keyword>
<evidence type="ECO:0000256" key="3">
    <source>
        <dbReference type="ARBA" id="ARBA00022670"/>
    </source>
</evidence>
<keyword evidence="3" id="KW-0645">Protease</keyword>
<gene>
    <name evidence="11" type="ORF">V2E24_02445</name>
</gene>
<feature type="transmembrane region" description="Helical" evidence="10">
    <location>
        <begin position="131"/>
        <end position="149"/>
    </location>
</feature>
<feature type="transmembrane region" description="Helical" evidence="10">
    <location>
        <begin position="154"/>
        <end position="175"/>
    </location>
</feature>
<evidence type="ECO:0000256" key="2">
    <source>
        <dbReference type="ARBA" id="ARBA00022475"/>
    </source>
</evidence>
<reference evidence="11" key="1">
    <citation type="submission" date="2024-01" db="EMBL/GenBank/DDBJ databases">
        <title>Genome sequence of Mycoplasma ciconiae type strain DSM 25251.</title>
        <authorList>
            <person name="Spergser J."/>
        </authorList>
    </citation>
    <scope>NUCLEOTIDE SEQUENCE [LARGE SCALE GENOMIC DNA]</scope>
    <source>
        <strain evidence="11">DSM 25251</strain>
    </source>
</reference>